<comment type="caution">
    <text evidence="1">The sequence shown here is derived from an EMBL/GenBank/DDBJ whole genome shotgun (WGS) entry which is preliminary data.</text>
</comment>
<proteinExistence type="predicted"/>
<evidence type="ECO:0000313" key="2">
    <source>
        <dbReference type="Proteomes" id="UP001292094"/>
    </source>
</evidence>
<dbReference type="Proteomes" id="UP001292094">
    <property type="component" value="Unassembled WGS sequence"/>
</dbReference>
<protein>
    <submittedName>
        <fullName evidence="1">Uncharacterized protein</fullName>
    </submittedName>
</protein>
<dbReference type="EMBL" id="JAWZYT010000350">
    <property type="protein sequence ID" value="KAK4324559.1"/>
    <property type="molecule type" value="Genomic_DNA"/>
</dbReference>
<evidence type="ECO:0000313" key="1">
    <source>
        <dbReference type="EMBL" id="KAK4324559.1"/>
    </source>
</evidence>
<sequence>MIKGARSGPRTPMENQGGTLNRVVVEVPQAVWPSSPDVAALRSPVLQEAYEPSLFVCWPLCSFILPSIYSNSTSITSYYLQ</sequence>
<dbReference type="AlphaFoldDB" id="A0AAE1UNL7"/>
<keyword evidence="2" id="KW-1185">Reference proteome</keyword>
<name>A0AAE1UNL7_9EUCA</name>
<gene>
    <name evidence="1" type="ORF">Pmani_004808</name>
</gene>
<reference evidence="1" key="1">
    <citation type="submission" date="2023-11" db="EMBL/GenBank/DDBJ databases">
        <title>Genome assemblies of two species of porcelain crab, Petrolisthes cinctipes and Petrolisthes manimaculis (Anomura: Porcellanidae).</title>
        <authorList>
            <person name="Angst P."/>
        </authorList>
    </citation>
    <scope>NUCLEOTIDE SEQUENCE</scope>
    <source>
        <strain evidence="1">PB745_02</strain>
        <tissue evidence="1">Gill</tissue>
    </source>
</reference>
<organism evidence="1 2">
    <name type="scientific">Petrolisthes manimaculis</name>
    <dbReference type="NCBI Taxonomy" id="1843537"/>
    <lineage>
        <taxon>Eukaryota</taxon>
        <taxon>Metazoa</taxon>
        <taxon>Ecdysozoa</taxon>
        <taxon>Arthropoda</taxon>
        <taxon>Crustacea</taxon>
        <taxon>Multicrustacea</taxon>
        <taxon>Malacostraca</taxon>
        <taxon>Eumalacostraca</taxon>
        <taxon>Eucarida</taxon>
        <taxon>Decapoda</taxon>
        <taxon>Pleocyemata</taxon>
        <taxon>Anomura</taxon>
        <taxon>Galatheoidea</taxon>
        <taxon>Porcellanidae</taxon>
        <taxon>Petrolisthes</taxon>
    </lineage>
</organism>
<accession>A0AAE1UNL7</accession>